<protein>
    <recommendedName>
        <fullName evidence="5">RxLR effector protein</fullName>
    </recommendedName>
</protein>
<keyword evidence="4 5" id="KW-0732">Signal</keyword>
<evidence type="ECO:0000256" key="3">
    <source>
        <dbReference type="ARBA" id="ARBA00022525"/>
    </source>
</evidence>
<gene>
    <name evidence="7" type="ORF">GN244_ATG02222</name>
</gene>
<keyword evidence="3 5" id="KW-0964">Secreted</keyword>
<dbReference type="Proteomes" id="UP000602510">
    <property type="component" value="Unassembled WGS sequence"/>
</dbReference>
<dbReference type="GO" id="GO:0005576">
    <property type="term" value="C:extracellular region"/>
    <property type="evidence" value="ECO:0007669"/>
    <property type="project" value="UniProtKB-SubCell"/>
</dbReference>
<comment type="subcellular location">
    <subcellularLocation>
        <location evidence="1 5">Secreted</location>
    </subcellularLocation>
</comment>
<dbReference type="Pfam" id="PF16810">
    <property type="entry name" value="RXLR"/>
    <property type="match status" value="1"/>
</dbReference>
<reference evidence="7" key="1">
    <citation type="submission" date="2020-04" db="EMBL/GenBank/DDBJ databases">
        <title>Hybrid Assembly of Korean Phytophthora infestans isolates.</title>
        <authorList>
            <person name="Prokchorchik M."/>
            <person name="Lee Y."/>
            <person name="Seo J."/>
            <person name="Cho J.-H."/>
            <person name="Park Y.-E."/>
            <person name="Jang D.-C."/>
            <person name="Im J.-S."/>
            <person name="Choi J.-G."/>
            <person name="Park H.-J."/>
            <person name="Lee G.-B."/>
            <person name="Lee Y.-G."/>
            <person name="Hong S.-Y."/>
            <person name="Cho K."/>
            <person name="Sohn K.H."/>
        </authorList>
    </citation>
    <scope>NUCLEOTIDE SEQUENCE</scope>
    <source>
        <strain evidence="7">KR_1_A1</strain>
    </source>
</reference>
<evidence type="ECO:0000313" key="7">
    <source>
        <dbReference type="EMBL" id="KAF4045477.1"/>
    </source>
</evidence>
<name>A0A833SC63_PHYIN</name>
<comment type="function">
    <text evidence="5">Effector that suppresses plant defense responses during pathogen infection.</text>
</comment>
<evidence type="ECO:0000256" key="4">
    <source>
        <dbReference type="ARBA" id="ARBA00022729"/>
    </source>
</evidence>
<evidence type="ECO:0000313" key="8">
    <source>
        <dbReference type="Proteomes" id="UP000602510"/>
    </source>
</evidence>
<accession>A0A833SC63</accession>
<dbReference type="InterPro" id="IPR031825">
    <property type="entry name" value="RXLR"/>
</dbReference>
<keyword evidence="8" id="KW-1185">Reference proteome</keyword>
<dbReference type="EMBL" id="WSZM01000047">
    <property type="protein sequence ID" value="KAF4045477.1"/>
    <property type="molecule type" value="Genomic_DNA"/>
</dbReference>
<feature type="chain" id="PRO_5033108268" description="RxLR effector protein" evidence="5">
    <location>
        <begin position="24"/>
        <end position="94"/>
    </location>
</feature>
<feature type="compositionally biased region" description="Basic and acidic residues" evidence="6">
    <location>
        <begin position="67"/>
        <end position="86"/>
    </location>
</feature>
<dbReference type="AlphaFoldDB" id="A0A833SC63"/>
<proteinExistence type="inferred from homology"/>
<organism evidence="7 8">
    <name type="scientific">Phytophthora infestans</name>
    <name type="common">Potato late blight agent</name>
    <name type="synonym">Botrytis infestans</name>
    <dbReference type="NCBI Taxonomy" id="4787"/>
    <lineage>
        <taxon>Eukaryota</taxon>
        <taxon>Sar</taxon>
        <taxon>Stramenopiles</taxon>
        <taxon>Oomycota</taxon>
        <taxon>Peronosporomycetes</taxon>
        <taxon>Peronosporales</taxon>
        <taxon>Peronosporaceae</taxon>
        <taxon>Phytophthora</taxon>
    </lineage>
</organism>
<evidence type="ECO:0000256" key="5">
    <source>
        <dbReference type="RuleBase" id="RU367124"/>
    </source>
</evidence>
<evidence type="ECO:0000256" key="6">
    <source>
        <dbReference type="SAM" id="MobiDB-lite"/>
    </source>
</evidence>
<comment type="similarity">
    <text evidence="2 5">Belongs to the RxLR effector family.</text>
</comment>
<evidence type="ECO:0000256" key="2">
    <source>
        <dbReference type="ARBA" id="ARBA00010400"/>
    </source>
</evidence>
<comment type="domain">
    <text evidence="5">The RxLR-dEER motif acts to carry the protein into the host cell cytoplasm through binding to cell surface phosphatidylinositol-3-phosphate.</text>
</comment>
<feature type="signal peptide" evidence="5">
    <location>
        <begin position="1"/>
        <end position="23"/>
    </location>
</feature>
<comment type="caution">
    <text evidence="7">The sequence shown here is derived from an EMBL/GenBank/DDBJ whole genome shotgun (WGS) entry which is preliminary data.</text>
</comment>
<feature type="region of interest" description="Disordered" evidence="6">
    <location>
        <begin position="66"/>
        <end position="94"/>
    </location>
</feature>
<evidence type="ECO:0000256" key="1">
    <source>
        <dbReference type="ARBA" id="ARBA00004613"/>
    </source>
</evidence>
<sequence length="94" mass="10003">MRLTSILLLAATVSSLLAGDCTAQTTTKLSVTAMMLPEQTYPTNAGNTVEGKRFLRSHKVAVSSEDVDVKETADEEERLSGQKIDDLMAGTAAT</sequence>